<dbReference type="Pfam" id="PF00356">
    <property type="entry name" value="LacI"/>
    <property type="match status" value="1"/>
</dbReference>
<accession>A0ABQ2D4W5</accession>
<dbReference type="Gene3D" id="3.40.50.2300">
    <property type="match status" value="2"/>
</dbReference>
<evidence type="ECO:0000259" key="5">
    <source>
        <dbReference type="PROSITE" id="PS50932"/>
    </source>
</evidence>
<dbReference type="RefSeq" id="WP_189004146.1">
    <property type="nucleotide sequence ID" value="NZ_BMOD01000013.1"/>
</dbReference>
<dbReference type="CDD" id="cd01392">
    <property type="entry name" value="HTH_LacI"/>
    <property type="match status" value="1"/>
</dbReference>
<dbReference type="SUPFAM" id="SSF53822">
    <property type="entry name" value="Periplasmic binding protein-like I"/>
    <property type="match status" value="1"/>
</dbReference>
<keyword evidence="3" id="KW-0238">DNA-binding</keyword>
<dbReference type="PROSITE" id="PS50932">
    <property type="entry name" value="HTH_LACI_2"/>
    <property type="match status" value="1"/>
</dbReference>
<evidence type="ECO:0000256" key="3">
    <source>
        <dbReference type="ARBA" id="ARBA00023125"/>
    </source>
</evidence>
<dbReference type="PANTHER" id="PTHR30146">
    <property type="entry name" value="LACI-RELATED TRANSCRIPTIONAL REPRESSOR"/>
    <property type="match status" value="1"/>
</dbReference>
<dbReference type="InterPro" id="IPR000843">
    <property type="entry name" value="HTH_LacI"/>
</dbReference>
<name>A0ABQ2D4W5_9DEIO</name>
<sequence>MTKRATLADIARKVGVSESTVSRALAGSELISDDTRLRIARVAEQLGYQLPVLARSVRGAKTQVVAHLTDTPTLEFHARLAQGLHEAALRHNHLLVTHPSPPDGFREEQYLQILSALAPVGVVATPTTSNLSLIQTLAQKFPLVTLDRDVEVGLHAVLLDNKQAMRQGIEHLVELGHTRIALLVGKDPMTVSFERRQGYLDSLRALHLPIDPSLMVREEFTEAGGYRAARDLLDNRLECPFTAMIATNGDMTLGMMRAVKDVGLKVPQDLSIVGFDDSRYHLLMDPPLTVITQPAYEMGEHAANLLFDHLDHPEVHTARVRRMPASLVLRKSTSFVR</sequence>
<dbReference type="InterPro" id="IPR028082">
    <property type="entry name" value="Peripla_BP_I"/>
</dbReference>
<dbReference type="SUPFAM" id="SSF47413">
    <property type="entry name" value="lambda repressor-like DNA-binding domains"/>
    <property type="match status" value="1"/>
</dbReference>
<evidence type="ECO:0000256" key="1">
    <source>
        <dbReference type="ARBA" id="ARBA00022491"/>
    </source>
</evidence>
<evidence type="ECO:0000313" key="7">
    <source>
        <dbReference type="Proteomes" id="UP000632222"/>
    </source>
</evidence>
<keyword evidence="7" id="KW-1185">Reference proteome</keyword>
<protein>
    <submittedName>
        <fullName evidence="6">LacI family transcriptional regulator</fullName>
    </submittedName>
</protein>
<dbReference type="InterPro" id="IPR046335">
    <property type="entry name" value="LacI/GalR-like_sensor"/>
</dbReference>
<gene>
    <name evidence="6" type="ORF">GCM10008938_32160</name>
</gene>
<evidence type="ECO:0000256" key="2">
    <source>
        <dbReference type="ARBA" id="ARBA00023015"/>
    </source>
</evidence>
<reference evidence="7" key="1">
    <citation type="journal article" date="2019" name="Int. J. Syst. Evol. Microbiol.">
        <title>The Global Catalogue of Microorganisms (GCM) 10K type strain sequencing project: providing services to taxonomists for standard genome sequencing and annotation.</title>
        <authorList>
            <consortium name="The Broad Institute Genomics Platform"/>
            <consortium name="The Broad Institute Genome Sequencing Center for Infectious Disease"/>
            <person name="Wu L."/>
            <person name="Ma J."/>
        </authorList>
    </citation>
    <scope>NUCLEOTIDE SEQUENCE [LARGE SCALE GENOMIC DNA]</scope>
    <source>
        <strain evidence="7">JCM 14370</strain>
    </source>
</reference>
<evidence type="ECO:0000313" key="6">
    <source>
        <dbReference type="EMBL" id="GGJ43465.1"/>
    </source>
</evidence>
<keyword evidence="1" id="KW-0678">Repressor</keyword>
<evidence type="ECO:0000256" key="4">
    <source>
        <dbReference type="ARBA" id="ARBA00023163"/>
    </source>
</evidence>
<dbReference type="CDD" id="cd06267">
    <property type="entry name" value="PBP1_LacI_sugar_binding-like"/>
    <property type="match status" value="1"/>
</dbReference>
<feature type="domain" description="HTH lacI-type" evidence="5">
    <location>
        <begin position="5"/>
        <end position="59"/>
    </location>
</feature>
<dbReference type="Proteomes" id="UP000632222">
    <property type="component" value="Unassembled WGS sequence"/>
</dbReference>
<keyword evidence="2" id="KW-0805">Transcription regulation</keyword>
<dbReference type="Pfam" id="PF13377">
    <property type="entry name" value="Peripla_BP_3"/>
    <property type="match status" value="1"/>
</dbReference>
<dbReference type="SMART" id="SM00354">
    <property type="entry name" value="HTH_LACI"/>
    <property type="match status" value="1"/>
</dbReference>
<dbReference type="EMBL" id="BMOD01000013">
    <property type="protein sequence ID" value="GGJ43465.1"/>
    <property type="molecule type" value="Genomic_DNA"/>
</dbReference>
<comment type="caution">
    <text evidence="6">The sequence shown here is derived from an EMBL/GenBank/DDBJ whole genome shotgun (WGS) entry which is preliminary data.</text>
</comment>
<proteinExistence type="predicted"/>
<organism evidence="6 7">
    <name type="scientific">Deinococcus roseus</name>
    <dbReference type="NCBI Taxonomy" id="392414"/>
    <lineage>
        <taxon>Bacteria</taxon>
        <taxon>Thermotogati</taxon>
        <taxon>Deinococcota</taxon>
        <taxon>Deinococci</taxon>
        <taxon>Deinococcales</taxon>
        <taxon>Deinococcaceae</taxon>
        <taxon>Deinococcus</taxon>
    </lineage>
</organism>
<dbReference type="PANTHER" id="PTHR30146:SF148">
    <property type="entry name" value="HTH-TYPE TRANSCRIPTIONAL REPRESSOR PURR-RELATED"/>
    <property type="match status" value="1"/>
</dbReference>
<keyword evidence="4" id="KW-0804">Transcription</keyword>
<dbReference type="InterPro" id="IPR010982">
    <property type="entry name" value="Lambda_DNA-bd_dom_sf"/>
</dbReference>
<dbReference type="Gene3D" id="1.10.260.40">
    <property type="entry name" value="lambda repressor-like DNA-binding domains"/>
    <property type="match status" value="1"/>
</dbReference>
<dbReference type="PROSITE" id="PS00356">
    <property type="entry name" value="HTH_LACI_1"/>
    <property type="match status" value="1"/>
</dbReference>